<keyword evidence="3" id="KW-1185">Reference proteome</keyword>
<reference evidence="2 3" key="1">
    <citation type="submission" date="2013-04" db="EMBL/GenBank/DDBJ databases">
        <title>Zunongwangia sp. 22II14-10F7 Genome Sequencing.</title>
        <authorList>
            <person name="Lai Q."/>
            <person name="Shao Z."/>
        </authorList>
    </citation>
    <scope>NUCLEOTIDE SEQUENCE [LARGE SCALE GENOMIC DNA]</scope>
    <source>
        <strain evidence="2 3">22II14-10F7</strain>
    </source>
</reference>
<dbReference type="Proteomes" id="UP000192746">
    <property type="component" value="Unassembled WGS sequence"/>
</dbReference>
<comment type="caution">
    <text evidence="2">The sequence shown here is derived from an EMBL/GenBank/DDBJ whole genome shotgun (WGS) entry which is preliminary data.</text>
</comment>
<feature type="domain" description="Gcp-like" evidence="1">
    <location>
        <begin position="36"/>
        <end position="193"/>
    </location>
</feature>
<sequence>MAVILCLETATTNCSVALCEDANVIALKEDNSKGYSHAEKLHVFIDEILKENDLKINNLDAVAISKGPGSYTGLRIGVSAVKGLCFAQDIPLISVPTLSALAKQIDPKEGEQIIPMLDARRMEVYSAVFDSAFNQIRDTKAEVLSEESFQEELAKGKVYFIGNGVAKFREICEHPNAEFIEDRLPSAKEMCSIAYDKYKISDIEDVAYFEPYYLKDFVAG</sequence>
<dbReference type="STRING" id="1185767.IIF7_14998"/>
<organism evidence="2 3">
    <name type="scientific">Zunongwangia atlantica 22II14-10F7</name>
    <dbReference type="NCBI Taxonomy" id="1185767"/>
    <lineage>
        <taxon>Bacteria</taxon>
        <taxon>Pseudomonadati</taxon>
        <taxon>Bacteroidota</taxon>
        <taxon>Flavobacteriia</taxon>
        <taxon>Flavobacteriales</taxon>
        <taxon>Flavobacteriaceae</taxon>
        <taxon>Zunongwangia</taxon>
    </lineage>
</organism>
<dbReference type="CDD" id="cd24032">
    <property type="entry name" value="ASKHA_NBD_TsaB"/>
    <property type="match status" value="1"/>
</dbReference>
<dbReference type="GO" id="GO:0005829">
    <property type="term" value="C:cytosol"/>
    <property type="evidence" value="ECO:0007669"/>
    <property type="project" value="TreeGrafter"/>
</dbReference>
<gene>
    <name evidence="2" type="ORF">IIF7_14998</name>
</gene>
<protein>
    <submittedName>
        <fullName evidence="2">M22 family peptidase</fullName>
    </submittedName>
</protein>
<dbReference type="PANTHER" id="PTHR11735:SF11">
    <property type="entry name" value="TRNA THREONYLCARBAMOYLADENOSINE BIOSYNTHESIS PROTEIN TSAB"/>
    <property type="match status" value="1"/>
</dbReference>
<dbReference type="SUPFAM" id="SSF53067">
    <property type="entry name" value="Actin-like ATPase domain"/>
    <property type="match status" value="2"/>
</dbReference>
<dbReference type="PANTHER" id="PTHR11735">
    <property type="entry name" value="TRNA N6-ADENOSINE THREONYLCARBAMOYLTRANSFERASE"/>
    <property type="match status" value="1"/>
</dbReference>
<name>A0A1Y1T0M8_9FLAO</name>
<evidence type="ECO:0000313" key="2">
    <source>
        <dbReference type="EMBL" id="ORL44557.1"/>
    </source>
</evidence>
<dbReference type="Gene3D" id="3.30.420.40">
    <property type="match status" value="2"/>
</dbReference>
<dbReference type="InterPro" id="IPR022496">
    <property type="entry name" value="T6A_TsaB"/>
</dbReference>
<dbReference type="AlphaFoldDB" id="A0A1Y1T0M8"/>
<dbReference type="NCBIfam" id="TIGR03725">
    <property type="entry name" value="T6A_YeaZ"/>
    <property type="match status" value="1"/>
</dbReference>
<dbReference type="InterPro" id="IPR043129">
    <property type="entry name" value="ATPase_NBD"/>
</dbReference>
<evidence type="ECO:0000313" key="3">
    <source>
        <dbReference type="Proteomes" id="UP000192746"/>
    </source>
</evidence>
<dbReference type="EMBL" id="ARYN01000014">
    <property type="protein sequence ID" value="ORL44557.1"/>
    <property type="molecule type" value="Genomic_DNA"/>
</dbReference>
<dbReference type="GO" id="GO:0002949">
    <property type="term" value="P:tRNA threonylcarbamoyladenosine modification"/>
    <property type="evidence" value="ECO:0007669"/>
    <property type="project" value="InterPro"/>
</dbReference>
<accession>A0A1Y1T0M8</accession>
<dbReference type="InterPro" id="IPR000905">
    <property type="entry name" value="Gcp-like_dom"/>
</dbReference>
<dbReference type="Pfam" id="PF00814">
    <property type="entry name" value="TsaD"/>
    <property type="match status" value="1"/>
</dbReference>
<evidence type="ECO:0000259" key="1">
    <source>
        <dbReference type="Pfam" id="PF00814"/>
    </source>
</evidence>
<dbReference type="RefSeq" id="WP_176218970.1">
    <property type="nucleotide sequence ID" value="NZ_ARYN01000014.1"/>
</dbReference>
<proteinExistence type="predicted"/>